<evidence type="ECO:0000313" key="5">
    <source>
        <dbReference type="Proteomes" id="UP000664628"/>
    </source>
</evidence>
<dbReference type="InterPro" id="IPR054490">
    <property type="entry name" value="BT_1020-like_b-sandwich_1"/>
</dbReference>
<dbReference type="EMBL" id="JAFMYW010000001">
    <property type="protein sequence ID" value="MBO0947931.1"/>
    <property type="molecule type" value="Genomic_DNA"/>
</dbReference>
<protein>
    <submittedName>
        <fullName evidence="4">Six-hairpin glycosidase</fullName>
    </submittedName>
</protein>
<organism evidence="4 5">
    <name type="scientific">Fibrella forsythiae</name>
    <dbReference type="NCBI Taxonomy" id="2817061"/>
    <lineage>
        <taxon>Bacteria</taxon>
        <taxon>Pseudomonadati</taxon>
        <taxon>Bacteroidota</taxon>
        <taxon>Cytophagia</taxon>
        <taxon>Cytophagales</taxon>
        <taxon>Spirosomataceae</taxon>
        <taxon>Fibrella</taxon>
    </lineage>
</organism>
<dbReference type="InterPro" id="IPR056425">
    <property type="entry name" value="Beta-prop_BT_1020"/>
</dbReference>
<proteinExistence type="predicted"/>
<name>A0ABS3JD57_9BACT</name>
<keyword evidence="5" id="KW-1185">Reference proteome</keyword>
<evidence type="ECO:0000259" key="3">
    <source>
        <dbReference type="Pfam" id="PF24067"/>
    </source>
</evidence>
<dbReference type="GO" id="GO:0016798">
    <property type="term" value="F:hydrolase activity, acting on glycosyl bonds"/>
    <property type="evidence" value="ECO:0007669"/>
    <property type="project" value="UniProtKB-KW"/>
</dbReference>
<feature type="domain" description="BT-1020-like structural beta-sandwich" evidence="2">
    <location>
        <begin position="439"/>
        <end position="598"/>
    </location>
</feature>
<evidence type="ECO:0000259" key="2">
    <source>
        <dbReference type="Pfam" id="PF22585"/>
    </source>
</evidence>
<dbReference type="SUPFAM" id="SSF50939">
    <property type="entry name" value="Sialidases"/>
    <property type="match status" value="1"/>
</dbReference>
<feature type="domain" description="BT-1020-like N-terminal beta-propeller" evidence="3">
    <location>
        <begin position="35"/>
        <end position="269"/>
    </location>
</feature>
<feature type="signal peptide" evidence="1">
    <location>
        <begin position="1"/>
        <end position="33"/>
    </location>
</feature>
<feature type="chain" id="PRO_5046936572" evidence="1">
    <location>
        <begin position="34"/>
        <end position="629"/>
    </location>
</feature>
<evidence type="ECO:0000313" key="4">
    <source>
        <dbReference type="EMBL" id="MBO0947931.1"/>
    </source>
</evidence>
<dbReference type="Pfam" id="PF24067">
    <property type="entry name" value="Beta-prop_BT_1020"/>
    <property type="match status" value="1"/>
</dbReference>
<gene>
    <name evidence="4" type="ORF">J2I46_05010</name>
</gene>
<keyword evidence="4" id="KW-0326">Glycosidase</keyword>
<comment type="caution">
    <text evidence="4">The sequence shown here is derived from an EMBL/GenBank/DDBJ whole genome shotgun (WGS) entry which is preliminary data.</text>
</comment>
<dbReference type="Pfam" id="PF22585">
    <property type="entry name" value="Sialidase-like_CBM"/>
    <property type="match status" value="1"/>
</dbReference>
<dbReference type="Proteomes" id="UP000664628">
    <property type="component" value="Unassembled WGS sequence"/>
</dbReference>
<evidence type="ECO:0000256" key="1">
    <source>
        <dbReference type="SAM" id="SignalP"/>
    </source>
</evidence>
<reference evidence="4 5" key="1">
    <citation type="submission" date="2021-03" db="EMBL/GenBank/DDBJ databases">
        <title>Fibrella sp. HMF5405 genome sequencing and assembly.</title>
        <authorList>
            <person name="Kang H."/>
            <person name="Kim H."/>
            <person name="Bae S."/>
            <person name="Joh K."/>
        </authorList>
    </citation>
    <scope>NUCLEOTIDE SEQUENCE [LARGE SCALE GENOMIC DNA]</scope>
    <source>
        <strain evidence="4 5">HMF5405</strain>
    </source>
</reference>
<sequence>MGLFKKRTLCSLCRAARPVCVLVVFLGLTHAQAQDTVRYVGTTLSNIDYHHGQLSLAVGVHNVQAFRANREHPERAGGTNWTYNHAPMLAHWNNTFYLQYLSNPVGEHVPPGQTLLLTSKDGYGWTPPTVIFPPYNVPDGWKKEGRPEVAKGLHAVMHQRMGFFVAKNKRLLTLGFYGIVMGPKDDPNDGNGIGRVVREVYTDGKYGPIYFIRHNASWDSKKSAYPFYTTSKDKGFVAACNELLANPLMMQQWVEEADRNDPLISLKREVKAFSYYHLPDNRVVGLWKHALTSISPDGGRSWLYNPLRAPGFVNSNAKIWGQKTSDGQYATVYNPSEFRWPLAISTSKDGLNYTNLLLVNGEITSMRYGGAYKSYGPQYVRGIEEGNGTPPDGKLWVTYSMNKEDIWVSSIPVPVTDEVKTHANEVFAQLPAGEELAMWNTYSPLQATAKIETIAGSKALVLRDKDRFDYAKAERVIPDSKRLTVEFSIVPQQANAGTLQIEFQDAKGNAAVRLMFDADSLFKAKVGYRDSGIQKYEAGKQYDVRIELDRDKRMFTTFVNGQPKGTKLFFAPVASFRRVVFRTGSIRRFPDADTPTDQTYDLPNAGEQDTESVFAIKSFKTSASTKQPE</sequence>
<keyword evidence="1" id="KW-0732">Signal</keyword>
<dbReference type="InterPro" id="IPR036278">
    <property type="entry name" value="Sialidase_sf"/>
</dbReference>
<keyword evidence="4" id="KW-0378">Hydrolase</keyword>
<accession>A0ABS3JD57</accession>